<comment type="caution">
    <text evidence="1">The sequence shown here is derived from an EMBL/GenBank/DDBJ whole genome shotgun (WGS) entry which is preliminary data.</text>
</comment>
<reference evidence="1 2" key="1">
    <citation type="submission" date="2016-07" db="EMBL/GenBank/DDBJ databases">
        <title>Draft genome of a psychrotolerant acidophile Acidithiobacillus ferrivorans strain YL15.</title>
        <authorList>
            <person name="Peng T."/>
            <person name="Ma L."/>
            <person name="Nan M."/>
            <person name="An N."/>
            <person name="Wang M."/>
            <person name="Qiu G."/>
            <person name="Zeng W."/>
        </authorList>
    </citation>
    <scope>NUCLEOTIDE SEQUENCE [LARGE SCALE GENOMIC DNA]</scope>
    <source>
        <strain evidence="1 2">YL15</strain>
    </source>
</reference>
<gene>
    <name evidence="1" type="ORF">BBC27_05430</name>
</gene>
<evidence type="ECO:0000313" key="1">
    <source>
        <dbReference type="EMBL" id="OCB03968.1"/>
    </source>
</evidence>
<accession>A0A1B9C1X4</accession>
<proteinExistence type="predicted"/>
<dbReference type="Proteomes" id="UP000093129">
    <property type="component" value="Unassembled WGS sequence"/>
</dbReference>
<evidence type="ECO:0000313" key="2">
    <source>
        <dbReference type="Proteomes" id="UP000093129"/>
    </source>
</evidence>
<dbReference type="AlphaFoldDB" id="A0A1B9C1X4"/>
<dbReference type="EMBL" id="MASQ01000022">
    <property type="protein sequence ID" value="OCB03968.1"/>
    <property type="molecule type" value="Genomic_DNA"/>
</dbReference>
<protein>
    <submittedName>
        <fullName evidence="1">Uncharacterized protein</fullName>
    </submittedName>
</protein>
<sequence>MTASIEPPMYASALVETGLAANNHTIIKATAIVIVIMEVDKFFKTLRFDMIYSFFICYG</sequence>
<name>A0A1B9C1X4_9PROT</name>
<organism evidence="1 2">
    <name type="scientific">Acidithiobacillus ferrivorans</name>
    <dbReference type="NCBI Taxonomy" id="160808"/>
    <lineage>
        <taxon>Bacteria</taxon>
        <taxon>Pseudomonadati</taxon>
        <taxon>Pseudomonadota</taxon>
        <taxon>Acidithiobacillia</taxon>
        <taxon>Acidithiobacillales</taxon>
        <taxon>Acidithiobacillaceae</taxon>
        <taxon>Acidithiobacillus</taxon>
    </lineage>
</organism>